<dbReference type="Pfam" id="PF01965">
    <property type="entry name" value="DJ-1_PfpI"/>
    <property type="match status" value="1"/>
</dbReference>
<keyword evidence="3" id="KW-1185">Reference proteome</keyword>
<dbReference type="InterPro" id="IPR052158">
    <property type="entry name" value="INH-QAR"/>
</dbReference>
<accession>A0AAD6XN64</accession>
<dbReference type="SUPFAM" id="SSF52317">
    <property type="entry name" value="Class I glutamine amidotransferase-like"/>
    <property type="match status" value="1"/>
</dbReference>
<name>A0AAD6XN64_9AGAR</name>
<proteinExistence type="predicted"/>
<dbReference type="AlphaFoldDB" id="A0AAD6XN64"/>
<dbReference type="PANTHER" id="PTHR43130">
    <property type="entry name" value="ARAC-FAMILY TRANSCRIPTIONAL REGULATOR"/>
    <property type="match status" value="1"/>
</dbReference>
<dbReference type="Gene3D" id="3.40.50.880">
    <property type="match status" value="1"/>
</dbReference>
<evidence type="ECO:0000313" key="3">
    <source>
        <dbReference type="Proteomes" id="UP001222325"/>
    </source>
</evidence>
<sequence length="226" mass="24139">MPQLLSIAVCVSDDVTLSDFITPIEILASLNDGDHPIFGAGMPASSYRVAIEYLAPTMDPVVSVKGRVAPTFNPTLTYADAMASGKQFDVLWVPAGAVDARTIPKEEIAFIAQQAPKAKYVMSVCGGAVQLAFAGVLAGKRATTNKVFYRQIVEATPKDIQWVPKARWVVDGNVWTSSGVAAGSDMALAFVEHLAGREVARFIRGGIEIPEVTEEDDPFAAFHGLV</sequence>
<evidence type="ECO:0000313" key="2">
    <source>
        <dbReference type="EMBL" id="KAJ7076465.1"/>
    </source>
</evidence>
<evidence type="ECO:0000259" key="1">
    <source>
        <dbReference type="Pfam" id="PF01965"/>
    </source>
</evidence>
<gene>
    <name evidence="2" type="ORF">B0H15DRAFT_863898</name>
</gene>
<dbReference type="InterPro" id="IPR002818">
    <property type="entry name" value="DJ-1/PfpI"/>
</dbReference>
<organism evidence="2 3">
    <name type="scientific">Mycena belliarum</name>
    <dbReference type="NCBI Taxonomy" id="1033014"/>
    <lineage>
        <taxon>Eukaryota</taxon>
        <taxon>Fungi</taxon>
        <taxon>Dikarya</taxon>
        <taxon>Basidiomycota</taxon>
        <taxon>Agaricomycotina</taxon>
        <taxon>Agaricomycetes</taxon>
        <taxon>Agaricomycetidae</taxon>
        <taxon>Agaricales</taxon>
        <taxon>Marasmiineae</taxon>
        <taxon>Mycenaceae</taxon>
        <taxon>Mycena</taxon>
    </lineage>
</organism>
<comment type="caution">
    <text evidence="2">The sequence shown here is derived from an EMBL/GenBank/DDBJ whole genome shotgun (WGS) entry which is preliminary data.</text>
</comment>
<keyword evidence="2" id="KW-0315">Glutamine amidotransferase</keyword>
<dbReference type="PANTHER" id="PTHR43130:SF15">
    <property type="entry name" value="THIJ_PFPI FAMILY PROTEIN (AFU_ORTHOLOGUE AFUA_5G14240)"/>
    <property type="match status" value="1"/>
</dbReference>
<protein>
    <submittedName>
        <fullName evidence="2">Class I glutamine amidotransferase-like protein</fullName>
    </submittedName>
</protein>
<reference evidence="2" key="1">
    <citation type="submission" date="2023-03" db="EMBL/GenBank/DDBJ databases">
        <title>Massive genome expansion in bonnet fungi (Mycena s.s.) driven by repeated elements and novel gene families across ecological guilds.</title>
        <authorList>
            <consortium name="Lawrence Berkeley National Laboratory"/>
            <person name="Harder C.B."/>
            <person name="Miyauchi S."/>
            <person name="Viragh M."/>
            <person name="Kuo A."/>
            <person name="Thoen E."/>
            <person name="Andreopoulos B."/>
            <person name="Lu D."/>
            <person name="Skrede I."/>
            <person name="Drula E."/>
            <person name="Henrissat B."/>
            <person name="Morin E."/>
            <person name="Kohler A."/>
            <person name="Barry K."/>
            <person name="LaButti K."/>
            <person name="Morin E."/>
            <person name="Salamov A."/>
            <person name="Lipzen A."/>
            <person name="Mereny Z."/>
            <person name="Hegedus B."/>
            <person name="Baldrian P."/>
            <person name="Stursova M."/>
            <person name="Weitz H."/>
            <person name="Taylor A."/>
            <person name="Grigoriev I.V."/>
            <person name="Nagy L.G."/>
            <person name="Martin F."/>
            <person name="Kauserud H."/>
        </authorList>
    </citation>
    <scope>NUCLEOTIDE SEQUENCE</scope>
    <source>
        <strain evidence="2">CBHHK173m</strain>
    </source>
</reference>
<feature type="domain" description="DJ-1/PfpI" evidence="1">
    <location>
        <begin position="6"/>
        <end position="192"/>
    </location>
</feature>
<dbReference type="EMBL" id="JARJCN010000081">
    <property type="protein sequence ID" value="KAJ7076465.1"/>
    <property type="molecule type" value="Genomic_DNA"/>
</dbReference>
<dbReference type="CDD" id="cd03139">
    <property type="entry name" value="GATase1_PfpI_2"/>
    <property type="match status" value="1"/>
</dbReference>
<dbReference type="InterPro" id="IPR029062">
    <property type="entry name" value="Class_I_gatase-like"/>
</dbReference>
<dbReference type="Proteomes" id="UP001222325">
    <property type="component" value="Unassembled WGS sequence"/>
</dbReference>